<dbReference type="SUPFAM" id="SSF48498">
    <property type="entry name" value="Tetracyclin repressor-like, C-terminal domain"/>
    <property type="match status" value="1"/>
</dbReference>
<dbReference type="Gene3D" id="1.10.10.60">
    <property type="entry name" value="Homeodomain-like"/>
    <property type="match status" value="1"/>
</dbReference>
<feature type="DNA-binding region" description="H-T-H motif" evidence="4">
    <location>
        <begin position="35"/>
        <end position="54"/>
    </location>
</feature>
<dbReference type="Gene3D" id="1.10.357.10">
    <property type="entry name" value="Tetracycline Repressor, domain 2"/>
    <property type="match status" value="1"/>
</dbReference>
<dbReference type="Pfam" id="PF00440">
    <property type="entry name" value="TetR_N"/>
    <property type="match status" value="1"/>
</dbReference>
<accession>A0A4R4RU26</accession>
<evidence type="ECO:0000256" key="1">
    <source>
        <dbReference type="ARBA" id="ARBA00023015"/>
    </source>
</evidence>
<protein>
    <submittedName>
        <fullName evidence="6">TetR/AcrR family transcriptional regulator</fullName>
    </submittedName>
</protein>
<evidence type="ECO:0000313" key="7">
    <source>
        <dbReference type="Proteomes" id="UP000295621"/>
    </source>
</evidence>
<organism evidence="6 7">
    <name type="scientific">Jiangella ureilytica</name>
    <dbReference type="NCBI Taxonomy" id="2530374"/>
    <lineage>
        <taxon>Bacteria</taxon>
        <taxon>Bacillati</taxon>
        <taxon>Actinomycetota</taxon>
        <taxon>Actinomycetes</taxon>
        <taxon>Jiangellales</taxon>
        <taxon>Jiangellaceae</taxon>
        <taxon>Jiangella</taxon>
    </lineage>
</organism>
<dbReference type="GO" id="GO:0000976">
    <property type="term" value="F:transcription cis-regulatory region binding"/>
    <property type="evidence" value="ECO:0007669"/>
    <property type="project" value="TreeGrafter"/>
</dbReference>
<dbReference type="OrthoDB" id="3816938at2"/>
<reference evidence="6 7" key="1">
    <citation type="submission" date="2019-02" db="EMBL/GenBank/DDBJ databases">
        <title>Draft genome sequences of novel Actinobacteria.</title>
        <authorList>
            <person name="Sahin N."/>
            <person name="Ay H."/>
            <person name="Saygin H."/>
        </authorList>
    </citation>
    <scope>NUCLEOTIDE SEQUENCE [LARGE SCALE GENOMIC DNA]</scope>
    <source>
        <strain evidence="6 7">KC603</strain>
    </source>
</reference>
<dbReference type="InterPro" id="IPR036271">
    <property type="entry name" value="Tet_transcr_reg_TetR-rel_C_sf"/>
</dbReference>
<dbReference type="SUPFAM" id="SSF46689">
    <property type="entry name" value="Homeodomain-like"/>
    <property type="match status" value="1"/>
</dbReference>
<dbReference type="InterPro" id="IPR050109">
    <property type="entry name" value="HTH-type_TetR-like_transc_reg"/>
</dbReference>
<keyword evidence="3" id="KW-0804">Transcription</keyword>
<dbReference type="AlphaFoldDB" id="A0A4R4RU26"/>
<dbReference type="GO" id="GO:0003700">
    <property type="term" value="F:DNA-binding transcription factor activity"/>
    <property type="evidence" value="ECO:0007669"/>
    <property type="project" value="TreeGrafter"/>
</dbReference>
<evidence type="ECO:0000256" key="4">
    <source>
        <dbReference type="PROSITE-ProRule" id="PRU00335"/>
    </source>
</evidence>
<keyword evidence="7" id="KW-1185">Reference proteome</keyword>
<name>A0A4R4RU26_9ACTN</name>
<comment type="caution">
    <text evidence="6">The sequence shown here is derived from an EMBL/GenBank/DDBJ whole genome shotgun (WGS) entry which is preliminary data.</text>
</comment>
<keyword evidence="2 4" id="KW-0238">DNA-binding</keyword>
<dbReference type="Proteomes" id="UP000295621">
    <property type="component" value="Unassembled WGS sequence"/>
</dbReference>
<evidence type="ECO:0000313" key="6">
    <source>
        <dbReference type="EMBL" id="TDC53568.1"/>
    </source>
</evidence>
<dbReference type="PANTHER" id="PTHR30055:SF234">
    <property type="entry name" value="HTH-TYPE TRANSCRIPTIONAL REGULATOR BETI"/>
    <property type="match status" value="1"/>
</dbReference>
<gene>
    <name evidence="6" type="ORF">E1212_05175</name>
</gene>
<dbReference type="PANTHER" id="PTHR30055">
    <property type="entry name" value="HTH-TYPE TRANSCRIPTIONAL REGULATOR RUTR"/>
    <property type="match status" value="1"/>
</dbReference>
<feature type="domain" description="HTH tetR-type" evidence="5">
    <location>
        <begin position="12"/>
        <end position="72"/>
    </location>
</feature>
<evidence type="ECO:0000259" key="5">
    <source>
        <dbReference type="PROSITE" id="PS50977"/>
    </source>
</evidence>
<dbReference type="InterPro" id="IPR001647">
    <property type="entry name" value="HTH_TetR"/>
</dbReference>
<evidence type="ECO:0000256" key="2">
    <source>
        <dbReference type="ARBA" id="ARBA00023125"/>
    </source>
</evidence>
<evidence type="ECO:0000256" key="3">
    <source>
        <dbReference type="ARBA" id="ARBA00023163"/>
    </source>
</evidence>
<keyword evidence="1" id="KW-0805">Transcription regulation</keyword>
<dbReference type="EMBL" id="SMKL01000008">
    <property type="protein sequence ID" value="TDC53568.1"/>
    <property type="molecule type" value="Genomic_DNA"/>
</dbReference>
<dbReference type="PROSITE" id="PS50977">
    <property type="entry name" value="HTH_TETR_2"/>
    <property type="match status" value="1"/>
</dbReference>
<sequence>MRRDTPCIVNDVRVSHDVLAAAKRLAERQELAGASMADIAREAGITRVTLYRRGETRTAILVALRDELAREERERLLPVLAGEGDARARLTAAFEAICAITDERSDLLTGLDDPTLNAIYHDPGDDSLTRSEFTAPIVRLLRDGALDGSLRVFADPEETATVLYVQVTETYLHLRREHRWSATRSTSAVLDLTLHGLLP</sequence>
<dbReference type="InterPro" id="IPR009057">
    <property type="entry name" value="Homeodomain-like_sf"/>
</dbReference>
<proteinExistence type="predicted"/>